<protein>
    <submittedName>
        <fullName evidence="1">Restriction endonuclease</fullName>
    </submittedName>
</protein>
<comment type="caution">
    <text evidence="1">The sequence shown here is derived from an EMBL/GenBank/DDBJ whole genome shotgun (WGS) entry which is preliminary data.</text>
</comment>
<proteinExistence type="predicted"/>
<dbReference type="InterPro" id="IPR027417">
    <property type="entry name" value="P-loop_NTPase"/>
</dbReference>
<accession>A0A8T6QK30</accession>
<dbReference type="Proteomes" id="UP000471360">
    <property type="component" value="Unassembled WGS sequence"/>
</dbReference>
<gene>
    <name evidence="1" type="ORF">G3W53_30390</name>
</gene>
<dbReference type="AlphaFoldDB" id="A0A8T6QK30"/>
<evidence type="ECO:0000313" key="2">
    <source>
        <dbReference type="Proteomes" id="UP000471360"/>
    </source>
</evidence>
<dbReference type="EMBL" id="JAAGYP010000609">
    <property type="protein sequence ID" value="NEN74233.1"/>
    <property type="molecule type" value="Genomic_DNA"/>
</dbReference>
<evidence type="ECO:0000313" key="1">
    <source>
        <dbReference type="EMBL" id="NEN74233.1"/>
    </source>
</evidence>
<name>A0A8T6QK30_ECOLX</name>
<keyword evidence="1" id="KW-0540">Nuclease</keyword>
<organism evidence="1 2">
    <name type="scientific">Escherichia coli</name>
    <dbReference type="NCBI Taxonomy" id="562"/>
    <lineage>
        <taxon>Bacteria</taxon>
        <taxon>Pseudomonadati</taxon>
        <taxon>Pseudomonadota</taxon>
        <taxon>Gammaproteobacteria</taxon>
        <taxon>Enterobacterales</taxon>
        <taxon>Enterobacteriaceae</taxon>
        <taxon>Escherichia</taxon>
    </lineage>
</organism>
<dbReference type="Gene3D" id="3.40.50.300">
    <property type="entry name" value="P-loop containing nucleotide triphosphate hydrolases"/>
    <property type="match status" value="1"/>
</dbReference>
<keyword evidence="1" id="KW-0255">Endonuclease</keyword>
<keyword evidence="1" id="KW-0378">Hydrolase</keyword>
<dbReference type="GO" id="GO:0004519">
    <property type="term" value="F:endonuclease activity"/>
    <property type="evidence" value="ECO:0007669"/>
    <property type="project" value="UniProtKB-KW"/>
</dbReference>
<sequence>SGTLRLSRIEAVKGIENLAPRLPLDFGSGNLTVIYGHNGSGKSSYTRVLKRMSGKPRAAQLKSNVFNPLPPERSCHIKWKANESNAEADWSTDSPPIDALKGIDIFDTDEALHYLTQESATTYIPSVVGLFEKLAQYLKLVRDKLRDEQSQLVSKLPELPAVYQRCHIATTYSALSTATTENTQ</sequence>
<reference evidence="1 2" key="1">
    <citation type="submission" date="2020-02" db="EMBL/GenBank/DDBJ databases">
        <authorList>
            <person name="Subbiah M."/>
            <person name="Call D."/>
        </authorList>
    </citation>
    <scope>NUCLEOTIDE SEQUENCE [LARGE SCALE GENOMIC DNA]</scope>
    <source>
        <strain evidence="1 2">8375wB1</strain>
    </source>
</reference>
<dbReference type="SUPFAM" id="SSF52540">
    <property type="entry name" value="P-loop containing nucleoside triphosphate hydrolases"/>
    <property type="match status" value="1"/>
</dbReference>
<feature type="non-terminal residue" evidence="1">
    <location>
        <position position="1"/>
    </location>
</feature>